<organism evidence="2">
    <name type="scientific">marine metagenome</name>
    <dbReference type="NCBI Taxonomy" id="408172"/>
    <lineage>
        <taxon>unclassified sequences</taxon>
        <taxon>metagenomes</taxon>
        <taxon>ecological metagenomes</taxon>
    </lineage>
</organism>
<dbReference type="InterPro" id="IPR023631">
    <property type="entry name" value="Amidase_dom"/>
</dbReference>
<dbReference type="GO" id="GO:0012505">
    <property type="term" value="C:endomembrane system"/>
    <property type="evidence" value="ECO:0007669"/>
    <property type="project" value="TreeGrafter"/>
</dbReference>
<dbReference type="PANTHER" id="PTHR43372">
    <property type="entry name" value="FATTY-ACID AMIDE HYDROLASE"/>
    <property type="match status" value="1"/>
</dbReference>
<name>A0A381ZEK7_9ZZZZ</name>
<evidence type="ECO:0000313" key="2">
    <source>
        <dbReference type="EMBL" id="SVA87554.1"/>
    </source>
</evidence>
<accession>A0A381ZEK7</accession>
<proteinExistence type="predicted"/>
<dbReference type="InterPro" id="IPR052739">
    <property type="entry name" value="FAAH2"/>
</dbReference>
<dbReference type="Gene3D" id="3.90.1300.10">
    <property type="entry name" value="Amidase signature (AS) domain"/>
    <property type="match status" value="1"/>
</dbReference>
<evidence type="ECO:0000259" key="1">
    <source>
        <dbReference type="Pfam" id="PF01425"/>
    </source>
</evidence>
<dbReference type="InterPro" id="IPR036928">
    <property type="entry name" value="AS_sf"/>
</dbReference>
<reference evidence="2" key="1">
    <citation type="submission" date="2018-05" db="EMBL/GenBank/DDBJ databases">
        <authorList>
            <person name="Lanie J.A."/>
            <person name="Ng W.-L."/>
            <person name="Kazmierczak K.M."/>
            <person name="Andrzejewski T.M."/>
            <person name="Davidsen T.M."/>
            <person name="Wayne K.J."/>
            <person name="Tettelin H."/>
            <person name="Glass J.I."/>
            <person name="Rusch D."/>
            <person name="Podicherti R."/>
            <person name="Tsui H.-C.T."/>
            <person name="Winkler M.E."/>
        </authorList>
    </citation>
    <scope>NUCLEOTIDE SEQUENCE</scope>
</reference>
<protein>
    <recommendedName>
        <fullName evidence="1">Amidase domain-containing protein</fullName>
    </recommendedName>
</protein>
<dbReference type="NCBIfam" id="NF005687">
    <property type="entry name" value="PRK07487.1"/>
    <property type="match status" value="1"/>
</dbReference>
<sequence length="467" mass="51247">MNMELWRLSACEISQGIREKRFSSEEVTASVSARISEHNPRLNAIVEDYSEEAIAVAREADRALEKGEPLGELHGVPVTVKSNVDVKGKPTSNGLPAFAELIATDDSPVVSNLKKAGAVIIGRTNTPELSMRMTTDNPLHGRTLNPWNEKASPGGSSGGASAAAAAGFGPVHHGNDIGGSLRFPSFNCGLATVKPTFGRVPAWLPSAPAERGILSQMMSVQGAICREVRDVRLATRVMAQEDARDPFWMPVPFEGWPEEKPVRVGVAKETYGHPIHPDIATSIDHAAGFLSDAGYAVEPVTIPPVDDAAQCWFRYLGHELKVFLMPLARQHGSRTIQQIFEWYFEMGEVGDAEDYRTGIKERTAMTREWNVFLERYPLVLSPFYLQPTPDWDCDSQSLEGAKEAFNAAIYSTGINWVSLPAGVVPIGMVEDRPAGVQLIGRRFREDLILDAMEAIEKRVGVLTRELW</sequence>
<dbReference type="SUPFAM" id="SSF75304">
    <property type="entry name" value="Amidase signature (AS) enzymes"/>
    <property type="match status" value="1"/>
</dbReference>
<dbReference type="EMBL" id="UINC01020978">
    <property type="protein sequence ID" value="SVA87554.1"/>
    <property type="molecule type" value="Genomic_DNA"/>
</dbReference>
<dbReference type="PANTHER" id="PTHR43372:SF4">
    <property type="entry name" value="FATTY-ACID AMIDE HYDROLASE 2"/>
    <property type="match status" value="1"/>
</dbReference>
<dbReference type="AlphaFoldDB" id="A0A381ZEK7"/>
<feature type="domain" description="Amidase" evidence="1">
    <location>
        <begin position="26"/>
        <end position="449"/>
    </location>
</feature>
<feature type="non-terminal residue" evidence="2">
    <location>
        <position position="467"/>
    </location>
</feature>
<dbReference type="Pfam" id="PF01425">
    <property type="entry name" value="Amidase"/>
    <property type="match status" value="1"/>
</dbReference>
<gene>
    <name evidence="2" type="ORF">METZ01_LOCUS140408</name>
</gene>